<keyword evidence="1" id="KW-0812">Transmembrane</keyword>
<evidence type="ECO:0000256" key="1">
    <source>
        <dbReference type="SAM" id="Phobius"/>
    </source>
</evidence>
<evidence type="ECO:0000313" key="4">
    <source>
        <dbReference type="Proteomes" id="UP000515955"/>
    </source>
</evidence>
<evidence type="ECO:0000259" key="2">
    <source>
        <dbReference type="Pfam" id="PF07589"/>
    </source>
</evidence>
<keyword evidence="1" id="KW-1133">Transmembrane helix</keyword>
<dbReference type="AlphaFoldDB" id="A0A7G9SE51"/>
<dbReference type="NCBIfam" id="TIGR02595">
    <property type="entry name" value="PEP_CTERM"/>
    <property type="match status" value="1"/>
</dbReference>
<accession>A0A7G9SE51</accession>
<organism evidence="3 4">
    <name type="scientific">Sphingomonas rhizophila</name>
    <dbReference type="NCBI Taxonomy" id="2071607"/>
    <lineage>
        <taxon>Bacteria</taxon>
        <taxon>Pseudomonadati</taxon>
        <taxon>Pseudomonadota</taxon>
        <taxon>Alphaproteobacteria</taxon>
        <taxon>Sphingomonadales</taxon>
        <taxon>Sphingomonadaceae</taxon>
        <taxon>Sphingomonas</taxon>
    </lineage>
</organism>
<keyword evidence="1" id="KW-0472">Membrane</keyword>
<proteinExistence type="predicted"/>
<reference evidence="3 4" key="1">
    <citation type="submission" date="2020-08" db="EMBL/GenBank/DDBJ databases">
        <title>Genome sequence of Sphingomonas rhizophila KACC 19189T.</title>
        <authorList>
            <person name="Hyun D.-W."/>
            <person name="Bae J.-W."/>
        </authorList>
    </citation>
    <scope>NUCLEOTIDE SEQUENCE [LARGE SCALE GENOMIC DNA]</scope>
    <source>
        <strain evidence="3 4">KACC 19189</strain>
    </source>
</reference>
<evidence type="ECO:0000313" key="3">
    <source>
        <dbReference type="EMBL" id="QNN66126.1"/>
    </source>
</evidence>
<dbReference type="InterPro" id="IPR013424">
    <property type="entry name" value="Ice-binding_C"/>
</dbReference>
<keyword evidence="4" id="KW-1185">Reference proteome</keyword>
<dbReference type="KEGG" id="srhi:H9L12_01470"/>
<feature type="transmembrane region" description="Helical" evidence="1">
    <location>
        <begin position="82"/>
        <end position="99"/>
    </location>
</feature>
<dbReference type="EMBL" id="CP060717">
    <property type="protein sequence ID" value="QNN66126.1"/>
    <property type="molecule type" value="Genomic_DNA"/>
</dbReference>
<gene>
    <name evidence="3" type="ORF">H9L12_01470</name>
</gene>
<dbReference type="Proteomes" id="UP000515955">
    <property type="component" value="Chromosome"/>
</dbReference>
<feature type="domain" description="Ice-binding protein C-terminal" evidence="2">
    <location>
        <begin position="78"/>
        <end position="102"/>
    </location>
</feature>
<name>A0A7G9SE51_9SPHN</name>
<sequence>MLTGEGTVTVYYLATGSGLDANNLANYTSLAGSYAADGSNLNKLLSGGTFDGFAIVTNNPIAFFEIKQMTYNGVTAPPVPEPGTWAMMLLGFGAIGYGMRRRRSNGTVMQIA</sequence>
<protein>
    <submittedName>
        <fullName evidence="3">PEP-CTERM sorting domain-containing protein</fullName>
    </submittedName>
</protein>
<dbReference type="Pfam" id="PF07589">
    <property type="entry name" value="PEP-CTERM"/>
    <property type="match status" value="1"/>
</dbReference>
<dbReference type="NCBIfam" id="NF035944">
    <property type="entry name" value="PEPxxWA-CTERM"/>
    <property type="match status" value="1"/>
</dbReference>